<dbReference type="SUPFAM" id="SSF50494">
    <property type="entry name" value="Trypsin-like serine proteases"/>
    <property type="match status" value="1"/>
</dbReference>
<feature type="domain" description="Peptidase S1" evidence="1">
    <location>
        <begin position="6"/>
        <end position="55"/>
    </location>
</feature>
<proteinExistence type="predicted"/>
<sequence>MLLTKQNYIAILQLQNSLEFGPSISAMLLLSPDDAVPEIGTKCSLTGWETTGSGSGSLPQICLSRIST</sequence>
<dbReference type="InterPro" id="IPR001254">
    <property type="entry name" value="Trypsin_dom"/>
</dbReference>
<accession>A0A022XJJ2</accession>
<organism evidence="2 3">
    <name type="scientific">Trichophyton soudanense CBS 452.61</name>
    <dbReference type="NCBI Taxonomy" id="1215331"/>
    <lineage>
        <taxon>Eukaryota</taxon>
        <taxon>Fungi</taxon>
        <taxon>Dikarya</taxon>
        <taxon>Ascomycota</taxon>
        <taxon>Pezizomycotina</taxon>
        <taxon>Eurotiomycetes</taxon>
        <taxon>Eurotiomycetidae</taxon>
        <taxon>Onygenales</taxon>
        <taxon>Arthrodermataceae</taxon>
        <taxon>Trichophyton</taxon>
    </lineage>
</organism>
<dbReference type="InterPro" id="IPR043504">
    <property type="entry name" value="Peptidase_S1_PA_chymotrypsin"/>
</dbReference>
<evidence type="ECO:0000313" key="2">
    <source>
        <dbReference type="EMBL" id="EZF70523.1"/>
    </source>
</evidence>
<dbReference type="InterPro" id="IPR009003">
    <property type="entry name" value="Peptidase_S1_PA"/>
</dbReference>
<dbReference type="EMBL" id="KK208911">
    <property type="protein sequence ID" value="EZF70523.1"/>
    <property type="molecule type" value="Genomic_DNA"/>
</dbReference>
<dbReference type="Proteomes" id="UP000023623">
    <property type="component" value="Unassembled WGS sequence"/>
</dbReference>
<name>A0A022XJJ2_TRISD</name>
<dbReference type="Gene3D" id="2.40.10.10">
    <property type="entry name" value="Trypsin-like serine proteases"/>
    <property type="match status" value="2"/>
</dbReference>
<evidence type="ECO:0000259" key="1">
    <source>
        <dbReference type="Pfam" id="PF00089"/>
    </source>
</evidence>
<gene>
    <name evidence="2" type="ORF">H105_07162</name>
</gene>
<protein>
    <recommendedName>
        <fullName evidence="1">Peptidase S1 domain-containing protein</fullName>
    </recommendedName>
</protein>
<dbReference type="AlphaFoldDB" id="A0A022XJJ2"/>
<dbReference type="GO" id="GO:0006508">
    <property type="term" value="P:proteolysis"/>
    <property type="evidence" value="ECO:0007669"/>
    <property type="project" value="InterPro"/>
</dbReference>
<dbReference type="Pfam" id="PF00089">
    <property type="entry name" value="Trypsin"/>
    <property type="match status" value="1"/>
</dbReference>
<keyword evidence="3" id="KW-1185">Reference proteome</keyword>
<dbReference type="HOGENOM" id="CLU_2795771_0_0_1"/>
<dbReference type="GO" id="GO:0004252">
    <property type="term" value="F:serine-type endopeptidase activity"/>
    <property type="evidence" value="ECO:0007669"/>
    <property type="project" value="InterPro"/>
</dbReference>
<reference evidence="2 3" key="1">
    <citation type="submission" date="2014-02" db="EMBL/GenBank/DDBJ databases">
        <title>The Genome Sequence of Trichophyton rubrum (morphotype soudanense) CBS 452.61.</title>
        <authorList>
            <consortium name="The Broad Institute Genomics Platform"/>
            <person name="Cuomo C.A."/>
            <person name="White T.C."/>
            <person name="Graser Y."/>
            <person name="Martinez-Rossi N."/>
            <person name="Heitman J."/>
            <person name="Young S.K."/>
            <person name="Zeng Q."/>
            <person name="Gargeya S."/>
            <person name="Abouelleil A."/>
            <person name="Alvarado L."/>
            <person name="Chapman S.B."/>
            <person name="Gainer-Dewar J."/>
            <person name="Goldberg J."/>
            <person name="Griggs A."/>
            <person name="Gujja S."/>
            <person name="Hansen M."/>
            <person name="Howarth C."/>
            <person name="Imamovic A."/>
            <person name="Larimer J."/>
            <person name="Martinez D."/>
            <person name="Murphy C."/>
            <person name="Pearson M.D."/>
            <person name="Persinoti G."/>
            <person name="Poon T."/>
            <person name="Priest M."/>
            <person name="Roberts A.D."/>
            <person name="Saif S."/>
            <person name="Shea T.D."/>
            <person name="Sykes S.N."/>
            <person name="Wortman J."/>
            <person name="Nusbaum C."/>
            <person name="Birren B."/>
        </authorList>
    </citation>
    <scope>NUCLEOTIDE SEQUENCE [LARGE SCALE GENOMIC DNA]</scope>
    <source>
        <strain evidence="2 3">CBS 452.61</strain>
    </source>
</reference>
<evidence type="ECO:0000313" key="3">
    <source>
        <dbReference type="Proteomes" id="UP000023623"/>
    </source>
</evidence>